<dbReference type="Pfam" id="PF05643">
    <property type="entry name" value="GNA1162-like"/>
    <property type="match status" value="1"/>
</dbReference>
<dbReference type="AlphaFoldDB" id="A0A9W6LNG9"/>
<sequence length="265" mass="29681">MKRSWILWLLLILLFTGCSSTRTLLKSETNEVPAKLAVLPVDNLTNDVAGSQILRQVIQSTLAENYKGYEVQSLEETDELLRNVGITDGGQLNVFHPLELNEILGVDGILYLKLSELELLTLPFYHVRRVDLTYSLYNMGKLLQEKPVVVVNRFVDIHGILKTLDDPGEGMNRALAGMAIGQGVRFVTAGIADHELKPEMYMAANDLLKSLPRGACEDEGYVNKVEGELTELRERVEDGDKIAPEKIEERERVEEEVTEGGIILF</sequence>
<protein>
    <submittedName>
        <fullName evidence="1">Uncharacterized protein</fullName>
    </submittedName>
</protein>
<evidence type="ECO:0000313" key="2">
    <source>
        <dbReference type="Proteomes" id="UP001144471"/>
    </source>
</evidence>
<organism evidence="1 2">
    <name type="scientific">Propionigenium maris DSM 9537</name>
    <dbReference type="NCBI Taxonomy" id="1123000"/>
    <lineage>
        <taxon>Bacteria</taxon>
        <taxon>Fusobacteriati</taxon>
        <taxon>Fusobacteriota</taxon>
        <taxon>Fusobacteriia</taxon>
        <taxon>Fusobacteriales</taxon>
        <taxon>Fusobacteriaceae</taxon>
        <taxon>Propionigenium</taxon>
    </lineage>
</organism>
<accession>A0A9W6LNG9</accession>
<reference evidence="1" key="1">
    <citation type="submission" date="2022-12" db="EMBL/GenBank/DDBJ databases">
        <title>Reference genome sequencing for broad-spectrum identification of bacterial and archaeal isolates by mass spectrometry.</title>
        <authorList>
            <person name="Sekiguchi Y."/>
            <person name="Tourlousse D.M."/>
        </authorList>
    </citation>
    <scope>NUCLEOTIDE SEQUENCE</scope>
    <source>
        <strain evidence="1">10succ1</strain>
    </source>
</reference>
<gene>
    <name evidence="1" type="ORF">PM10SUCC1_14240</name>
</gene>
<dbReference type="InterPro" id="IPR008517">
    <property type="entry name" value="GNA1162-like"/>
</dbReference>
<comment type="caution">
    <text evidence="1">The sequence shown here is derived from an EMBL/GenBank/DDBJ whole genome shotgun (WGS) entry which is preliminary data.</text>
</comment>
<dbReference type="PROSITE" id="PS51257">
    <property type="entry name" value="PROKAR_LIPOPROTEIN"/>
    <property type="match status" value="1"/>
</dbReference>
<dbReference type="Proteomes" id="UP001144471">
    <property type="component" value="Unassembled WGS sequence"/>
</dbReference>
<name>A0A9W6LNG9_9FUSO</name>
<evidence type="ECO:0000313" key="1">
    <source>
        <dbReference type="EMBL" id="GLI55910.1"/>
    </source>
</evidence>
<dbReference type="EMBL" id="BSDY01000005">
    <property type="protein sequence ID" value="GLI55910.1"/>
    <property type="molecule type" value="Genomic_DNA"/>
</dbReference>
<keyword evidence="2" id="KW-1185">Reference proteome</keyword>
<dbReference type="RefSeq" id="WP_281834715.1">
    <property type="nucleotide sequence ID" value="NZ_BSDY01000005.1"/>
</dbReference>
<dbReference type="Gene3D" id="3.40.50.10610">
    <property type="entry name" value="ABC-type transport auxiliary lipoprotein component"/>
    <property type="match status" value="1"/>
</dbReference>
<proteinExistence type="predicted"/>